<keyword evidence="2" id="KW-1185">Reference proteome</keyword>
<dbReference type="Proteomes" id="UP000703590">
    <property type="component" value="Unassembled WGS sequence"/>
</dbReference>
<evidence type="ECO:0000313" key="1">
    <source>
        <dbReference type="EMBL" id="MBN2965425.1"/>
    </source>
</evidence>
<protein>
    <submittedName>
        <fullName evidence="1">Uncharacterized protein</fullName>
    </submittedName>
</protein>
<reference evidence="1 2" key="3">
    <citation type="submission" date="2021-02" db="EMBL/GenBank/DDBJ databases">
        <authorList>
            <person name="Merkel A.Y."/>
        </authorList>
    </citation>
    <scope>NUCLEOTIDE SEQUENCE [LARGE SCALE GENOMIC DNA]</scope>
    <source>
        <strain evidence="1 2">T05b</strain>
    </source>
</reference>
<sequence length="120" mass="13777">MFIMGFQFPASMGNKVDDNLVIEKMEESIKGVSGVKAIKLTHGKQFENEVMYEKTDTVLGKSLISYYTMQDPHITEGSKYFIYTNRYQMSALSKKFDTDPETQAMCKLFDGMDLFKLELV</sequence>
<reference evidence="2" key="2">
    <citation type="submission" date="2021-02" db="EMBL/GenBank/DDBJ databases">
        <title>Sulfurospirillum tamanensis sp. nov.</title>
        <authorList>
            <person name="Merkel A.Y."/>
        </authorList>
    </citation>
    <scope>NUCLEOTIDE SEQUENCE [LARGE SCALE GENOMIC DNA]</scope>
    <source>
        <strain evidence="2">T05b</strain>
    </source>
</reference>
<accession>A0ABS2WUW1</accession>
<dbReference type="EMBL" id="JAFHKK010000037">
    <property type="protein sequence ID" value="MBN2965425.1"/>
    <property type="molecule type" value="Genomic_DNA"/>
</dbReference>
<organism evidence="1 2">
    <name type="scientific">Sulfurospirillum tamanense</name>
    <dbReference type="NCBI Taxonomy" id="2813362"/>
    <lineage>
        <taxon>Bacteria</taxon>
        <taxon>Pseudomonadati</taxon>
        <taxon>Campylobacterota</taxon>
        <taxon>Epsilonproteobacteria</taxon>
        <taxon>Campylobacterales</taxon>
        <taxon>Sulfurospirillaceae</taxon>
        <taxon>Sulfurospirillum</taxon>
    </lineage>
</organism>
<dbReference type="RefSeq" id="WP_205459986.1">
    <property type="nucleotide sequence ID" value="NZ_JAFHKK010000037.1"/>
</dbReference>
<comment type="caution">
    <text evidence="1">The sequence shown here is derived from an EMBL/GenBank/DDBJ whole genome shotgun (WGS) entry which is preliminary data.</text>
</comment>
<reference evidence="1 2" key="1">
    <citation type="submission" date="2021-02" db="EMBL/GenBank/DDBJ databases">
        <title>Sulfurospirillum tamanensis sp. nov.</title>
        <authorList>
            <person name="Frolova A."/>
            <person name="Merkel A."/>
            <person name="Slobodkin A."/>
        </authorList>
    </citation>
    <scope>NUCLEOTIDE SEQUENCE [LARGE SCALE GENOMIC DNA]</scope>
    <source>
        <strain evidence="1 2">T05b</strain>
    </source>
</reference>
<name>A0ABS2WUW1_9BACT</name>
<proteinExistence type="predicted"/>
<gene>
    <name evidence="1" type="ORF">JWV37_11585</name>
</gene>
<evidence type="ECO:0000313" key="2">
    <source>
        <dbReference type="Proteomes" id="UP000703590"/>
    </source>
</evidence>